<sequence length="138" mass="15496">MHVILNSISCFLLHLLSRSFPIHLARLYMLTRSTVEVAHDGHDRTSTMSCMVCHFHLLIEVVNRQLSPRLRVARSRPGLLALVEATRWPPPRRSCSSTAGHQGYVWPSVGPARSRSSWPLHARAPLPWSSSSTHGSTR</sequence>
<feature type="chain" id="PRO_5012012386" description="Secreted protein" evidence="1">
    <location>
        <begin position="20"/>
        <end position="138"/>
    </location>
</feature>
<dbReference type="InParanoid" id="A0A1Z5R7U9"/>
<proteinExistence type="predicted"/>
<dbReference type="EMBL" id="CM000767">
    <property type="protein sequence ID" value="OQU79659.1"/>
    <property type="molecule type" value="Genomic_DNA"/>
</dbReference>
<dbReference type="Proteomes" id="UP000000768">
    <property type="component" value="Chromosome 8"/>
</dbReference>
<dbReference type="AlphaFoldDB" id="A0A1Z5R7U9"/>
<dbReference type="Gramene" id="OQU79659">
    <property type="protein sequence ID" value="OQU79659"/>
    <property type="gene ID" value="SORBI_3008G175966"/>
</dbReference>
<evidence type="ECO:0000256" key="1">
    <source>
        <dbReference type="SAM" id="SignalP"/>
    </source>
</evidence>
<organism evidence="2 3">
    <name type="scientific">Sorghum bicolor</name>
    <name type="common">Sorghum</name>
    <name type="synonym">Sorghum vulgare</name>
    <dbReference type="NCBI Taxonomy" id="4558"/>
    <lineage>
        <taxon>Eukaryota</taxon>
        <taxon>Viridiplantae</taxon>
        <taxon>Streptophyta</taxon>
        <taxon>Embryophyta</taxon>
        <taxon>Tracheophyta</taxon>
        <taxon>Spermatophyta</taxon>
        <taxon>Magnoliopsida</taxon>
        <taxon>Liliopsida</taxon>
        <taxon>Poales</taxon>
        <taxon>Poaceae</taxon>
        <taxon>PACMAD clade</taxon>
        <taxon>Panicoideae</taxon>
        <taxon>Andropogonodae</taxon>
        <taxon>Andropogoneae</taxon>
        <taxon>Sorghinae</taxon>
        <taxon>Sorghum</taxon>
    </lineage>
</organism>
<evidence type="ECO:0000313" key="2">
    <source>
        <dbReference type="EMBL" id="OQU79659.1"/>
    </source>
</evidence>
<evidence type="ECO:0008006" key="4">
    <source>
        <dbReference type="Google" id="ProtNLM"/>
    </source>
</evidence>
<feature type="signal peptide" evidence="1">
    <location>
        <begin position="1"/>
        <end position="19"/>
    </location>
</feature>
<name>A0A1Z5R7U9_SORBI</name>
<evidence type="ECO:0000313" key="3">
    <source>
        <dbReference type="Proteomes" id="UP000000768"/>
    </source>
</evidence>
<gene>
    <name evidence="2" type="ORF">SORBI_3008G175966</name>
</gene>
<keyword evidence="1" id="KW-0732">Signal</keyword>
<accession>A0A1Z5R7U9</accession>
<reference evidence="3" key="2">
    <citation type="journal article" date="2018" name="Plant J.">
        <title>The Sorghum bicolor reference genome: improved assembly, gene annotations, a transcriptome atlas, and signatures of genome organization.</title>
        <authorList>
            <person name="McCormick R.F."/>
            <person name="Truong S.K."/>
            <person name="Sreedasyam A."/>
            <person name="Jenkins J."/>
            <person name="Shu S."/>
            <person name="Sims D."/>
            <person name="Kennedy M."/>
            <person name="Amirebrahimi M."/>
            <person name="Weers B.D."/>
            <person name="McKinley B."/>
            <person name="Mattison A."/>
            <person name="Morishige D.T."/>
            <person name="Grimwood J."/>
            <person name="Schmutz J."/>
            <person name="Mullet J.E."/>
        </authorList>
    </citation>
    <scope>NUCLEOTIDE SEQUENCE [LARGE SCALE GENOMIC DNA]</scope>
    <source>
        <strain evidence="3">cv. BTx623</strain>
    </source>
</reference>
<protein>
    <recommendedName>
        <fullName evidence="4">Secreted protein</fullName>
    </recommendedName>
</protein>
<keyword evidence="3" id="KW-1185">Reference proteome</keyword>
<reference evidence="2 3" key="1">
    <citation type="journal article" date="2009" name="Nature">
        <title>The Sorghum bicolor genome and the diversification of grasses.</title>
        <authorList>
            <person name="Paterson A.H."/>
            <person name="Bowers J.E."/>
            <person name="Bruggmann R."/>
            <person name="Dubchak I."/>
            <person name="Grimwood J."/>
            <person name="Gundlach H."/>
            <person name="Haberer G."/>
            <person name="Hellsten U."/>
            <person name="Mitros T."/>
            <person name="Poliakov A."/>
            <person name="Schmutz J."/>
            <person name="Spannagl M."/>
            <person name="Tang H."/>
            <person name="Wang X."/>
            <person name="Wicker T."/>
            <person name="Bharti A.K."/>
            <person name="Chapman J."/>
            <person name="Feltus F.A."/>
            <person name="Gowik U."/>
            <person name="Grigoriev I.V."/>
            <person name="Lyons E."/>
            <person name="Maher C.A."/>
            <person name="Martis M."/>
            <person name="Narechania A."/>
            <person name="Otillar R.P."/>
            <person name="Penning B.W."/>
            <person name="Salamov A.A."/>
            <person name="Wang Y."/>
            <person name="Zhang L."/>
            <person name="Carpita N.C."/>
            <person name="Freeling M."/>
            <person name="Gingle A.R."/>
            <person name="Hash C.T."/>
            <person name="Keller B."/>
            <person name="Klein P."/>
            <person name="Kresovich S."/>
            <person name="McCann M.C."/>
            <person name="Ming R."/>
            <person name="Peterson D.G."/>
            <person name="Mehboob-ur-Rahman"/>
            <person name="Ware D."/>
            <person name="Westhoff P."/>
            <person name="Mayer K.F."/>
            <person name="Messing J."/>
            <person name="Rokhsar D.S."/>
        </authorList>
    </citation>
    <scope>NUCLEOTIDE SEQUENCE [LARGE SCALE GENOMIC DNA]</scope>
    <source>
        <strain evidence="3">cv. BTx623</strain>
    </source>
</reference>